<proteinExistence type="inferred from homology"/>
<protein>
    <submittedName>
        <fullName evidence="2">ROS/MUCR transcriptional regulator protein</fullName>
    </submittedName>
</protein>
<evidence type="ECO:0000256" key="1">
    <source>
        <dbReference type="ARBA" id="ARBA00007031"/>
    </source>
</evidence>
<dbReference type="RefSeq" id="WP_170155766.1">
    <property type="nucleotide sequence ID" value="NZ_PVTF01000002.1"/>
</dbReference>
<comment type="caution">
    <text evidence="2">The sequence shown here is derived from an EMBL/GenBank/DDBJ whole genome shotgun (WGS) entry which is preliminary data.</text>
</comment>
<dbReference type="GO" id="GO:0006355">
    <property type="term" value="P:regulation of DNA-templated transcription"/>
    <property type="evidence" value="ECO:0007669"/>
    <property type="project" value="InterPro"/>
</dbReference>
<dbReference type="EMBL" id="PVTF01000002">
    <property type="protein sequence ID" value="PRY45094.1"/>
    <property type="molecule type" value="Genomic_DNA"/>
</dbReference>
<dbReference type="InterPro" id="IPR041920">
    <property type="entry name" value="ROS/MUCR_sf"/>
</dbReference>
<dbReference type="GO" id="GO:0008270">
    <property type="term" value="F:zinc ion binding"/>
    <property type="evidence" value="ECO:0007669"/>
    <property type="project" value="InterPro"/>
</dbReference>
<comment type="similarity">
    <text evidence="1">Belongs to the ros/MucR family.</text>
</comment>
<dbReference type="Proteomes" id="UP000239494">
    <property type="component" value="Unassembled WGS sequence"/>
</dbReference>
<evidence type="ECO:0000313" key="2">
    <source>
        <dbReference type="EMBL" id="PRY45094.1"/>
    </source>
</evidence>
<dbReference type="Gene3D" id="1.10.10.1550">
    <property type="entry name" value="ROS/MUCR transcriptional regulator protein"/>
    <property type="match status" value="1"/>
</dbReference>
<dbReference type="InterPro" id="IPR008807">
    <property type="entry name" value="ROS_MUCR"/>
</dbReference>
<organism evidence="2 3">
    <name type="scientific">Umezawaea tangerina</name>
    <dbReference type="NCBI Taxonomy" id="84725"/>
    <lineage>
        <taxon>Bacteria</taxon>
        <taxon>Bacillati</taxon>
        <taxon>Actinomycetota</taxon>
        <taxon>Actinomycetes</taxon>
        <taxon>Pseudonocardiales</taxon>
        <taxon>Pseudonocardiaceae</taxon>
        <taxon>Umezawaea</taxon>
    </lineage>
</organism>
<evidence type="ECO:0000313" key="3">
    <source>
        <dbReference type="Proteomes" id="UP000239494"/>
    </source>
</evidence>
<name>A0A2T0THC5_9PSEU</name>
<keyword evidence="3" id="KW-1185">Reference proteome</keyword>
<dbReference type="AlphaFoldDB" id="A0A2T0THC5"/>
<gene>
    <name evidence="2" type="ORF">CLV43_102659</name>
</gene>
<accession>A0A2T0THC5</accession>
<reference evidence="2 3" key="1">
    <citation type="submission" date="2018-03" db="EMBL/GenBank/DDBJ databases">
        <title>Genomic Encyclopedia of Archaeal and Bacterial Type Strains, Phase II (KMG-II): from individual species to whole genera.</title>
        <authorList>
            <person name="Goeker M."/>
        </authorList>
    </citation>
    <scope>NUCLEOTIDE SEQUENCE [LARGE SCALE GENOMIC DNA]</scope>
    <source>
        <strain evidence="2 3">DSM 44720</strain>
    </source>
</reference>
<dbReference type="Pfam" id="PF05443">
    <property type="entry name" value="ROS_MUCR"/>
    <property type="match status" value="1"/>
</dbReference>
<dbReference type="GO" id="GO:0003677">
    <property type="term" value="F:DNA binding"/>
    <property type="evidence" value="ECO:0007669"/>
    <property type="project" value="InterPro"/>
</dbReference>
<sequence>MTLADHAPIGSVVHEGDRVLCHVCGRWFKSVLAHLRAHGTDDLAYREEFGLERTAPLEGVGTRQRRADALRRRRASDPLVRAWCEEGEDRARSGVLTEAAAQAARGRKHPEQRRRKTLRALAAISPQARNEGIRRHALVRLRTVAAKAAAELGFPDIGALVADRVLAGRSLAAISREAGLHKDWLSRHLRSVDPGTADAIAEHARVRRLDAPWLPVLAGLGFDGVPEYLRDRHLRHARSVQAIAAETGLSRSAVQTALARHGLARVTHATTRRLVQDRADGVAARFGFPDVTAYLADRRASGLSWKSIAAECGQSQSWVRRRAGLIR</sequence>